<feature type="coiled-coil region" evidence="1">
    <location>
        <begin position="630"/>
        <end position="657"/>
    </location>
</feature>
<dbReference type="Gene3D" id="3.40.50.300">
    <property type="entry name" value="P-loop containing nucleotide triphosphate hydrolases"/>
    <property type="match status" value="2"/>
</dbReference>
<keyword evidence="1" id="KW-0175">Coiled coil</keyword>
<feature type="transmembrane region" description="Helical" evidence="2">
    <location>
        <begin position="470"/>
        <end position="487"/>
    </location>
</feature>
<feature type="coiled-coil region" evidence="1">
    <location>
        <begin position="732"/>
        <end position="793"/>
    </location>
</feature>
<evidence type="ECO:0000256" key="1">
    <source>
        <dbReference type="SAM" id="Coils"/>
    </source>
</evidence>
<sequence length="945" mass="108262">MKIEKMIVYGFGKHEDLTLDIHEELAVFYGNNEAGKTTIQQFIIQILFGFPSRNQAGNRYEPKMGGRYGGQLHLDDAQFGKVVIERIKGKAAGDVTVYFEDGSRGTETELKTILRDYDRSSFEAIFSFSIHELQGLDKMTEEQLSRTLLASGTTGVDSITQMETELEKDMGNLFKKGGRNPQLNLLIEQLRNDEKALKEHREQADLYGPYLEKLNLLNKRLEEISARENAISEMLSEAARKQQAAPLMQQKKKVEEQLGNIHVQSFPADGSRRMERLAERMSAALAKKKHSEHELAVLPETSIIEKNGDAIAELLEKESEWLRLLSRSRDLDDESGKLEEELGRQLGLIGMGLDEALKFDVSLVNEEKLLKLAERANKEEEDSRFHDRELQDEKKKLIEAEKEMSYLESAAPTEEQQDAAAKWPENSLKLAEAKALKRMKKDPVNHFFSYMLIALAVAGVLTGLLQSDMLIVAIAAAAALGGLWMLWKATSKNGSFEDMDDVIKRFSGKEAEMEMLQRKIAEHNRKVEETLRDIARSDKRIDELMNELNHKPAKSEFDAYLENLGITSSASSSTVIELFKTIRKVQEIHGKLNRTQESLDQIKYEEGKWLEKAAAETGKNIQPGDLYIILRAEANKLNELKEENRRIADKREVLTAELQQQSSYIAELDLEKTSLLEECGAADVEEFHQFHLEWLRKKELQQELELVVNQLEAIGSIDQRPDESDVSLKEHISNLEDEYTLLKNERNQTMNERAELQQRVNHLLTDEAYEVKLQNYEEKKEQFNELARRWSVDKAIIEAIRSTMAELKEKSLPAVLSKACEYFQRLTGDSYTGMEINPDGHFEAIRKDNIRFRIAELSQATKEQAYLALRLSLAVSMQKSHPFPIIMDDPFVHFDRLRLQQVINLIKELQTDHQFIYFTCHEDMCRAWPEAQVIDVANTGRSVYL</sequence>
<dbReference type="EMBL" id="QLZR01000007">
    <property type="protein sequence ID" value="RAZ74674.1"/>
    <property type="molecule type" value="Genomic_DNA"/>
</dbReference>
<name>A0A365KNP1_9BACL</name>
<keyword evidence="5" id="KW-1185">Reference proteome</keyword>
<keyword evidence="2" id="KW-0472">Membrane</keyword>
<keyword evidence="2" id="KW-0812">Transmembrane</keyword>
<evidence type="ECO:0000256" key="2">
    <source>
        <dbReference type="SAM" id="Phobius"/>
    </source>
</evidence>
<dbReference type="InterPro" id="IPR038734">
    <property type="entry name" value="YhaN_AAA"/>
</dbReference>
<proteinExistence type="predicted"/>
<feature type="transmembrane region" description="Helical" evidence="2">
    <location>
        <begin position="447"/>
        <end position="464"/>
    </location>
</feature>
<protein>
    <recommendedName>
        <fullName evidence="3">YhaN AAA domain-containing protein</fullName>
    </recommendedName>
</protein>
<accession>A0A365KNP1</accession>
<dbReference type="PANTHER" id="PTHR41259:SF1">
    <property type="entry name" value="DOUBLE-STRAND BREAK REPAIR RAD50 ATPASE, PUTATIVE-RELATED"/>
    <property type="match status" value="1"/>
</dbReference>
<dbReference type="Pfam" id="PF13514">
    <property type="entry name" value="AAA_27"/>
    <property type="match status" value="1"/>
</dbReference>
<dbReference type="RefSeq" id="WP_112224524.1">
    <property type="nucleotide sequence ID" value="NZ_QLZR01000007.1"/>
</dbReference>
<feature type="domain" description="YhaN AAA" evidence="3">
    <location>
        <begin position="1"/>
        <end position="201"/>
    </location>
</feature>
<dbReference type="InterPro" id="IPR027417">
    <property type="entry name" value="P-loop_NTPase"/>
</dbReference>
<keyword evidence="2" id="KW-1133">Transmembrane helix</keyword>
<dbReference type="SUPFAM" id="SSF52540">
    <property type="entry name" value="P-loop containing nucleoside triphosphate hydrolases"/>
    <property type="match status" value="1"/>
</dbReference>
<evidence type="ECO:0000313" key="4">
    <source>
        <dbReference type="EMBL" id="RAZ74674.1"/>
    </source>
</evidence>
<feature type="coiled-coil region" evidence="1">
    <location>
        <begin position="506"/>
        <end position="547"/>
    </location>
</feature>
<gene>
    <name evidence="4" type="ORF">DP120_15235</name>
</gene>
<evidence type="ECO:0000259" key="3">
    <source>
        <dbReference type="Pfam" id="PF13514"/>
    </source>
</evidence>
<dbReference type="PANTHER" id="PTHR41259">
    <property type="entry name" value="DOUBLE-STRAND BREAK REPAIR RAD50 ATPASE, PUTATIVE-RELATED"/>
    <property type="match status" value="1"/>
</dbReference>
<feature type="coiled-coil region" evidence="1">
    <location>
        <begin position="363"/>
        <end position="410"/>
    </location>
</feature>
<dbReference type="Proteomes" id="UP000251002">
    <property type="component" value="Unassembled WGS sequence"/>
</dbReference>
<reference evidence="4 5" key="1">
    <citation type="submission" date="2018-06" db="EMBL/GenBank/DDBJ databases">
        <title>The draft genome sequences of strains SCU63 and S1.</title>
        <authorList>
            <person name="Gan L."/>
        </authorList>
    </citation>
    <scope>NUCLEOTIDE SEQUENCE [LARGE SCALE GENOMIC DNA]</scope>
    <source>
        <strain evidence="4 5">SCU63</strain>
    </source>
</reference>
<evidence type="ECO:0000313" key="5">
    <source>
        <dbReference type="Proteomes" id="UP000251002"/>
    </source>
</evidence>
<comment type="caution">
    <text evidence="4">The sequence shown here is derived from an EMBL/GenBank/DDBJ whole genome shotgun (WGS) entry which is preliminary data.</text>
</comment>
<organism evidence="4 5">
    <name type="scientific">Planococcus halotolerans</name>
    <dbReference type="NCBI Taxonomy" id="2233542"/>
    <lineage>
        <taxon>Bacteria</taxon>
        <taxon>Bacillati</taxon>
        <taxon>Bacillota</taxon>
        <taxon>Bacilli</taxon>
        <taxon>Bacillales</taxon>
        <taxon>Caryophanaceae</taxon>
        <taxon>Planococcus</taxon>
    </lineage>
</organism>
<dbReference type="AlphaFoldDB" id="A0A365KNP1"/>